<dbReference type="GO" id="GO:0006281">
    <property type="term" value="P:DNA repair"/>
    <property type="evidence" value="ECO:0007669"/>
    <property type="project" value="InterPro"/>
</dbReference>
<dbReference type="AlphaFoldDB" id="A0A8E0RUX8"/>
<gene>
    <name evidence="6" type="ORF">FBUS_06877</name>
</gene>
<organism evidence="6 7">
    <name type="scientific">Fasciolopsis buskii</name>
    <dbReference type="NCBI Taxonomy" id="27845"/>
    <lineage>
        <taxon>Eukaryota</taxon>
        <taxon>Metazoa</taxon>
        <taxon>Spiralia</taxon>
        <taxon>Lophotrochozoa</taxon>
        <taxon>Platyhelminthes</taxon>
        <taxon>Trematoda</taxon>
        <taxon>Digenea</taxon>
        <taxon>Plagiorchiida</taxon>
        <taxon>Echinostomata</taxon>
        <taxon>Echinostomatoidea</taxon>
        <taxon>Fasciolidae</taxon>
        <taxon>Fasciolopsis</taxon>
    </lineage>
</organism>
<keyword evidence="2" id="KW-0227">DNA damage</keyword>
<comment type="caution">
    <text evidence="6">The sequence shown here is derived from an EMBL/GenBank/DDBJ whole genome shotgun (WGS) entry which is preliminary data.</text>
</comment>
<dbReference type="GO" id="GO:0005634">
    <property type="term" value="C:nucleus"/>
    <property type="evidence" value="ECO:0007669"/>
    <property type="project" value="UniProtKB-SubCell"/>
</dbReference>
<feature type="region of interest" description="Disordered" evidence="4">
    <location>
        <begin position="134"/>
        <end position="178"/>
    </location>
</feature>
<evidence type="ECO:0000313" key="6">
    <source>
        <dbReference type="EMBL" id="KAA0188463.1"/>
    </source>
</evidence>
<feature type="region of interest" description="Disordered" evidence="4">
    <location>
        <begin position="301"/>
        <end position="322"/>
    </location>
</feature>
<feature type="compositionally biased region" description="Basic and acidic residues" evidence="4">
    <location>
        <begin position="313"/>
        <end position="322"/>
    </location>
</feature>
<protein>
    <recommendedName>
        <fullName evidence="5">DNA endonuclease activator Ctp1 C-terminal domain-containing protein</fullName>
    </recommendedName>
</protein>
<name>A0A8E0RUX8_9TREM</name>
<evidence type="ECO:0000256" key="1">
    <source>
        <dbReference type="ARBA" id="ARBA00004123"/>
    </source>
</evidence>
<feature type="domain" description="DNA endonuclease activator Ctp1 C-terminal" evidence="5">
    <location>
        <begin position="179"/>
        <end position="276"/>
    </location>
</feature>
<reference evidence="6" key="1">
    <citation type="submission" date="2019-05" db="EMBL/GenBank/DDBJ databases">
        <title>Annotation for the trematode Fasciolopsis buski.</title>
        <authorList>
            <person name="Choi Y.-J."/>
        </authorList>
    </citation>
    <scope>NUCLEOTIDE SEQUENCE</scope>
    <source>
        <strain evidence="6">HT</strain>
        <tissue evidence="6">Whole worm</tissue>
    </source>
</reference>
<dbReference type="Pfam" id="PF08573">
    <property type="entry name" value="SAE2"/>
    <property type="match status" value="1"/>
</dbReference>
<dbReference type="EMBL" id="LUCM01008402">
    <property type="protein sequence ID" value="KAA0188463.1"/>
    <property type="molecule type" value="Genomic_DNA"/>
</dbReference>
<evidence type="ECO:0000256" key="3">
    <source>
        <dbReference type="ARBA" id="ARBA00023242"/>
    </source>
</evidence>
<dbReference type="OrthoDB" id="5801062at2759"/>
<evidence type="ECO:0000256" key="2">
    <source>
        <dbReference type="ARBA" id="ARBA00022763"/>
    </source>
</evidence>
<sequence>MRRRFTLSTELSRHHVPRLFGDRMNKARQHKATCRHARHPVTKHDDARKLIQSQKPRDLDETGVDLSIPSDFLVSEPSEFPQQANSDMLQLESVRPASSESEKVLPSLGGSPTRDAFLFKRPNCPVLHITPKAQSSTGLHQSSVPGQCPQPDSQETQLPEQFSQSKVALSTEPPKHHDDQFDALINIQDKKNQSKETDCASSKRRLTVKYVGPVERRKSVRREMLAHTCRECQDYYESSGLTSAERKSRIQHCSRHRAHHGPPPSTPKGFWDLDISDCEIGSDPQEFERKSFGIAARKNKSTLHRKPFGTAKSGDKPFIETV</sequence>
<dbReference type="InterPro" id="IPR013882">
    <property type="entry name" value="Ctp1_C"/>
</dbReference>
<dbReference type="Proteomes" id="UP000728185">
    <property type="component" value="Unassembled WGS sequence"/>
</dbReference>
<keyword evidence="7" id="KW-1185">Reference proteome</keyword>
<comment type="subcellular location">
    <subcellularLocation>
        <location evidence="1">Nucleus</location>
    </subcellularLocation>
</comment>
<evidence type="ECO:0000313" key="7">
    <source>
        <dbReference type="Proteomes" id="UP000728185"/>
    </source>
</evidence>
<feature type="compositionally biased region" description="Basic residues" evidence="4">
    <location>
        <begin position="249"/>
        <end position="260"/>
    </location>
</feature>
<feature type="compositionally biased region" description="Polar residues" evidence="4">
    <location>
        <begin position="134"/>
        <end position="168"/>
    </location>
</feature>
<evidence type="ECO:0000259" key="5">
    <source>
        <dbReference type="Pfam" id="PF08573"/>
    </source>
</evidence>
<proteinExistence type="predicted"/>
<feature type="region of interest" description="Disordered" evidence="4">
    <location>
        <begin position="247"/>
        <end position="269"/>
    </location>
</feature>
<accession>A0A8E0RUX8</accession>
<evidence type="ECO:0000256" key="4">
    <source>
        <dbReference type="SAM" id="MobiDB-lite"/>
    </source>
</evidence>
<keyword evidence="3" id="KW-0539">Nucleus</keyword>